<feature type="compositionally biased region" description="Acidic residues" evidence="1">
    <location>
        <begin position="791"/>
        <end position="805"/>
    </location>
</feature>
<dbReference type="Pfam" id="PF21547">
    <property type="entry name" value="TTI1"/>
    <property type="match status" value="1"/>
</dbReference>
<evidence type="ECO:0000259" key="3">
    <source>
        <dbReference type="Pfam" id="PF24181"/>
    </source>
</evidence>
<dbReference type="Gene3D" id="1.25.10.10">
    <property type="entry name" value="Leucine-rich Repeat Variant"/>
    <property type="match status" value="2"/>
</dbReference>
<evidence type="ECO:0000313" key="5">
    <source>
        <dbReference type="Proteomes" id="UP001310890"/>
    </source>
</evidence>
<protein>
    <submittedName>
        <fullName evidence="4">Uncharacterized protein</fullName>
    </submittedName>
</protein>
<feature type="domain" description="TTI1 N-terminal TPR" evidence="2">
    <location>
        <begin position="15"/>
        <end position="341"/>
    </location>
</feature>
<dbReference type="InterPro" id="IPR016024">
    <property type="entry name" value="ARM-type_fold"/>
</dbReference>
<name>A0AAN7TEM2_9PEZI</name>
<dbReference type="InterPro" id="IPR057566">
    <property type="entry name" value="TPR_TTI1_N"/>
</dbReference>
<dbReference type="PANTHER" id="PTHR18460:SF3">
    <property type="entry name" value="TELO2-INTERACTING PROTEIN 1 HOMOLOG"/>
    <property type="match status" value="1"/>
</dbReference>
<evidence type="ECO:0000259" key="2">
    <source>
        <dbReference type="Pfam" id="PF24173"/>
    </source>
</evidence>
<evidence type="ECO:0000313" key="4">
    <source>
        <dbReference type="EMBL" id="KAK5110173.1"/>
    </source>
</evidence>
<dbReference type="InterPro" id="IPR057567">
    <property type="entry name" value="TPR_TTI1_C"/>
</dbReference>
<dbReference type="GO" id="GO:0005737">
    <property type="term" value="C:cytoplasm"/>
    <property type="evidence" value="ECO:0007669"/>
    <property type="project" value="TreeGrafter"/>
</dbReference>
<dbReference type="EMBL" id="JAVRRL010000052">
    <property type="protein sequence ID" value="KAK5110173.1"/>
    <property type="molecule type" value="Genomic_DNA"/>
</dbReference>
<dbReference type="PANTHER" id="PTHR18460">
    <property type="entry name" value="TEL2 INTERACTING PROTEIN 1 TTI1 FAMILY MEMBER"/>
    <property type="match status" value="1"/>
</dbReference>
<dbReference type="InterPro" id="IPR052587">
    <property type="entry name" value="TELO2-interacting_protein_1"/>
</dbReference>
<feature type="region of interest" description="Disordered" evidence="1">
    <location>
        <begin position="761"/>
        <end position="817"/>
    </location>
</feature>
<feature type="domain" description="TTI1 C-terminal TPR" evidence="3">
    <location>
        <begin position="781"/>
        <end position="923"/>
    </location>
</feature>
<organism evidence="4 5">
    <name type="scientific">Meristemomyces frigidus</name>
    <dbReference type="NCBI Taxonomy" id="1508187"/>
    <lineage>
        <taxon>Eukaryota</taxon>
        <taxon>Fungi</taxon>
        <taxon>Dikarya</taxon>
        <taxon>Ascomycota</taxon>
        <taxon>Pezizomycotina</taxon>
        <taxon>Dothideomycetes</taxon>
        <taxon>Dothideomycetidae</taxon>
        <taxon>Mycosphaerellales</taxon>
        <taxon>Teratosphaeriaceae</taxon>
        <taxon>Meristemomyces</taxon>
    </lineage>
</organism>
<dbReference type="AlphaFoldDB" id="A0AAN7TEM2"/>
<evidence type="ECO:0000256" key="1">
    <source>
        <dbReference type="SAM" id="MobiDB-lite"/>
    </source>
</evidence>
<reference evidence="4" key="1">
    <citation type="submission" date="2023-08" db="EMBL/GenBank/DDBJ databases">
        <title>Black Yeasts Isolated from many extreme environments.</title>
        <authorList>
            <person name="Coleine C."/>
            <person name="Stajich J.E."/>
            <person name="Selbmann L."/>
        </authorList>
    </citation>
    <scope>NUCLEOTIDE SEQUENCE</scope>
    <source>
        <strain evidence="4">CCFEE 5401</strain>
    </source>
</reference>
<dbReference type="SUPFAM" id="SSF48371">
    <property type="entry name" value="ARM repeat"/>
    <property type="match status" value="1"/>
</dbReference>
<accession>A0AAN7TEM2</accession>
<dbReference type="Proteomes" id="UP001310890">
    <property type="component" value="Unassembled WGS sequence"/>
</dbReference>
<sequence length="1064" mass="116008">MPFPGNDMETRNGAFQTLKPICVALSQAALTASTSKKDRSAIINGLEILQKSLTKLSSNDILDAKLADYAFFPLSQVLKQSNRLTIQCLELSLQCIAILVEQGWRQQIQLQLAAQIVILCTLMSERKPKGFAFDEGTDELQSAALKCMYHVFDAVGSSTQSKGFFTSEANFPQLGQTITVILGAISDAPSGETQAVATQALQTLTKVIMTREISASFLPGIVSKLTKILIPSTKQRRYHEVLIGCLRTLCSLLRKTLGDDPTNHAKGRPANAENDPITTEWKATAAKQLLPALSSIMHLRDHSRDDVKEALAKLCLTLLEYCCTTLANCSPLALETILTLCLPEDESPVRMQVELLIRANSTLAEVLQTTVYDWLQALPTTMQGSDEQIKMRRLDQICAAYELLRDSGTSSGMLDQVLVSSLRDSIIVILQAVRPKFGDAGSQVSTVQSMDLIVLDDAEGNAEFAQSLVKHKGQAAIISRIQTFVQAIGKSPSWAAFAADVARSLRLSDGETQIANFWLLLTATGSALHPDSSFNDFLNLNQDHNIAESDATLEELYGISLTILNSTSDLAEPTDPRLTSLALRTVALRGQQAGRDFRYELIDALYPVLHTLATPDETLQHDSITTLNILARACQYNSVRELVVENVDYLTNAVALKLNSFDVSPQAPQVLLMMVRLAGPSLLPFLEDAVESIFAVLESYHGYNLLVELLFRVLGMVAEEGAKAPALIGAGGNAVEISGIGEKGERGGIGTAALAEMLREKKDEEEKEMAAQPREGKEPHPQQAWKAAEKSEDDQDEDDEAEATTDDQIQPLDDIGPPPPAPKIYALLLKITSLTQHFLPSASPSLRTNLLSLIRTTVPAIAKHEDSFLPLINTLWPEIVSRLEDPEAHVQAASLEIVEVLCEYAGAFMRSRIVKLWPLLMQIYGRMARELVGGDRGLGTSSGKTRNWQDDAGAPSNTALTKAVARLQASPADYTNTSLRLLWNSLIEAIVACVSHATILPEMFDEALIMLGPVIERRDDVRGALENVNADAVWLLRVKSGAVVSSKMPVVPAGREWRFAATVG</sequence>
<proteinExistence type="predicted"/>
<dbReference type="Pfam" id="PF24181">
    <property type="entry name" value="TPR_TTI1_C"/>
    <property type="match status" value="1"/>
</dbReference>
<dbReference type="InterPro" id="IPR049362">
    <property type="entry name" value="TTI1_rpt"/>
</dbReference>
<gene>
    <name evidence="4" type="ORF">LTR62_006169</name>
</gene>
<dbReference type="InterPro" id="IPR011989">
    <property type="entry name" value="ARM-like"/>
</dbReference>
<dbReference type="Pfam" id="PF24173">
    <property type="entry name" value="TPR_TTI1_N"/>
    <property type="match status" value="1"/>
</dbReference>
<feature type="compositionally biased region" description="Low complexity" evidence="1">
    <location>
        <begin position="806"/>
        <end position="815"/>
    </location>
</feature>
<comment type="caution">
    <text evidence="4">The sequence shown here is derived from an EMBL/GenBank/DDBJ whole genome shotgun (WGS) entry which is preliminary data.</text>
</comment>